<name>A0A5B7HGJ4_PORTR</name>
<dbReference type="EMBL" id="VSRR010028518">
    <property type="protein sequence ID" value="MPC68869.1"/>
    <property type="molecule type" value="Genomic_DNA"/>
</dbReference>
<evidence type="ECO:0000313" key="1">
    <source>
        <dbReference type="EMBL" id="MPC68869.1"/>
    </source>
</evidence>
<proteinExistence type="predicted"/>
<dbReference type="AlphaFoldDB" id="A0A5B7HGJ4"/>
<dbReference type="Proteomes" id="UP000324222">
    <property type="component" value="Unassembled WGS sequence"/>
</dbReference>
<sequence>MSKRHCAVSIHRKRSEGEGRRLGYECEKLRKTSPVEKSDRRTRCHFVTGTHP</sequence>
<comment type="caution">
    <text evidence="1">The sequence shown here is derived from an EMBL/GenBank/DDBJ whole genome shotgun (WGS) entry which is preliminary data.</text>
</comment>
<organism evidence="1 2">
    <name type="scientific">Portunus trituberculatus</name>
    <name type="common">Swimming crab</name>
    <name type="synonym">Neptunus trituberculatus</name>
    <dbReference type="NCBI Taxonomy" id="210409"/>
    <lineage>
        <taxon>Eukaryota</taxon>
        <taxon>Metazoa</taxon>
        <taxon>Ecdysozoa</taxon>
        <taxon>Arthropoda</taxon>
        <taxon>Crustacea</taxon>
        <taxon>Multicrustacea</taxon>
        <taxon>Malacostraca</taxon>
        <taxon>Eumalacostraca</taxon>
        <taxon>Eucarida</taxon>
        <taxon>Decapoda</taxon>
        <taxon>Pleocyemata</taxon>
        <taxon>Brachyura</taxon>
        <taxon>Eubrachyura</taxon>
        <taxon>Portunoidea</taxon>
        <taxon>Portunidae</taxon>
        <taxon>Portuninae</taxon>
        <taxon>Portunus</taxon>
    </lineage>
</organism>
<evidence type="ECO:0000313" key="2">
    <source>
        <dbReference type="Proteomes" id="UP000324222"/>
    </source>
</evidence>
<gene>
    <name evidence="1" type="ORF">E2C01_063079</name>
</gene>
<accession>A0A5B7HGJ4</accession>
<protein>
    <submittedName>
        <fullName evidence="1">Uncharacterized protein</fullName>
    </submittedName>
</protein>
<reference evidence="1 2" key="1">
    <citation type="submission" date="2019-05" db="EMBL/GenBank/DDBJ databases">
        <title>Another draft genome of Portunus trituberculatus and its Hox gene families provides insights of decapod evolution.</title>
        <authorList>
            <person name="Jeong J.-H."/>
            <person name="Song I."/>
            <person name="Kim S."/>
            <person name="Choi T."/>
            <person name="Kim D."/>
            <person name="Ryu S."/>
            <person name="Kim W."/>
        </authorList>
    </citation>
    <scope>NUCLEOTIDE SEQUENCE [LARGE SCALE GENOMIC DNA]</scope>
    <source>
        <tissue evidence="1">Muscle</tissue>
    </source>
</reference>
<keyword evidence="2" id="KW-1185">Reference proteome</keyword>